<dbReference type="PROSITE" id="PS51257">
    <property type="entry name" value="PROKAR_LIPOPROTEIN"/>
    <property type="match status" value="1"/>
</dbReference>
<gene>
    <name evidence="6" type="ORF">AFUS01_LOCUS27191</name>
</gene>
<evidence type="ECO:0000256" key="2">
    <source>
        <dbReference type="ARBA" id="ARBA00022900"/>
    </source>
</evidence>
<dbReference type="OrthoDB" id="4473401at2759"/>
<keyword evidence="3" id="KW-1015">Disulfide bond</keyword>
<evidence type="ECO:0000256" key="3">
    <source>
        <dbReference type="ARBA" id="ARBA00023157"/>
    </source>
</evidence>
<dbReference type="AlphaFoldDB" id="A0A8J2KN62"/>
<name>A0A8J2KN62_9HEXA</name>
<accession>A0A8J2KN62</accession>
<dbReference type="Pfam" id="PF00014">
    <property type="entry name" value="Kunitz_BPTI"/>
    <property type="match status" value="1"/>
</dbReference>
<dbReference type="InterPro" id="IPR020901">
    <property type="entry name" value="Prtase_inh_Kunz-CS"/>
</dbReference>
<evidence type="ECO:0000313" key="7">
    <source>
        <dbReference type="Proteomes" id="UP000708208"/>
    </source>
</evidence>
<dbReference type="CDD" id="cd22638">
    <property type="entry name" value="Kunitz_amblin-like"/>
    <property type="match status" value="1"/>
</dbReference>
<feature type="signal peptide" evidence="4">
    <location>
        <begin position="1"/>
        <end position="19"/>
    </location>
</feature>
<evidence type="ECO:0000259" key="5">
    <source>
        <dbReference type="PROSITE" id="PS50279"/>
    </source>
</evidence>
<dbReference type="PROSITE" id="PS00280">
    <property type="entry name" value="BPTI_KUNITZ_1"/>
    <property type="match status" value="1"/>
</dbReference>
<keyword evidence="7" id="KW-1185">Reference proteome</keyword>
<sequence length="83" mass="9561">MKQLVFIFLALTIIASCAANVTKEDCSMPPKTGHCRAMLWRYHWDVGTNSCRRFVYGGCGGNNNKFLNELECVDGCKRYFRRF</sequence>
<dbReference type="InterPro" id="IPR050098">
    <property type="entry name" value="TFPI/VKTCI-like"/>
</dbReference>
<keyword evidence="4" id="KW-0732">Signal</keyword>
<dbReference type="GO" id="GO:0004867">
    <property type="term" value="F:serine-type endopeptidase inhibitor activity"/>
    <property type="evidence" value="ECO:0007669"/>
    <property type="project" value="UniProtKB-KW"/>
</dbReference>
<dbReference type="Proteomes" id="UP000708208">
    <property type="component" value="Unassembled WGS sequence"/>
</dbReference>
<dbReference type="InterPro" id="IPR002223">
    <property type="entry name" value="Kunitz_BPTI"/>
</dbReference>
<evidence type="ECO:0000256" key="4">
    <source>
        <dbReference type="SAM" id="SignalP"/>
    </source>
</evidence>
<dbReference type="FunFam" id="4.10.410.10:FF:000020">
    <property type="entry name" value="Collagen, type VI, alpha 3"/>
    <property type="match status" value="1"/>
</dbReference>
<keyword evidence="2" id="KW-0722">Serine protease inhibitor</keyword>
<dbReference type="SMART" id="SM00131">
    <property type="entry name" value="KU"/>
    <property type="match status" value="1"/>
</dbReference>
<proteinExistence type="predicted"/>
<dbReference type="PANTHER" id="PTHR10083">
    <property type="entry name" value="KUNITZ-TYPE PROTEASE INHIBITOR-RELATED"/>
    <property type="match status" value="1"/>
</dbReference>
<dbReference type="EMBL" id="CAJVCH010374075">
    <property type="protein sequence ID" value="CAG7816576.1"/>
    <property type="molecule type" value="Genomic_DNA"/>
</dbReference>
<feature type="chain" id="PRO_5035144282" description="BPTI/Kunitz inhibitor domain-containing protein" evidence="4">
    <location>
        <begin position="20"/>
        <end position="83"/>
    </location>
</feature>
<protein>
    <recommendedName>
        <fullName evidence="5">BPTI/Kunitz inhibitor domain-containing protein</fullName>
    </recommendedName>
</protein>
<evidence type="ECO:0000313" key="6">
    <source>
        <dbReference type="EMBL" id="CAG7816576.1"/>
    </source>
</evidence>
<evidence type="ECO:0000256" key="1">
    <source>
        <dbReference type="ARBA" id="ARBA00022690"/>
    </source>
</evidence>
<organism evidence="6 7">
    <name type="scientific">Allacma fusca</name>
    <dbReference type="NCBI Taxonomy" id="39272"/>
    <lineage>
        <taxon>Eukaryota</taxon>
        <taxon>Metazoa</taxon>
        <taxon>Ecdysozoa</taxon>
        <taxon>Arthropoda</taxon>
        <taxon>Hexapoda</taxon>
        <taxon>Collembola</taxon>
        <taxon>Symphypleona</taxon>
        <taxon>Sminthuridae</taxon>
        <taxon>Allacma</taxon>
    </lineage>
</organism>
<reference evidence="6" key="1">
    <citation type="submission" date="2021-06" db="EMBL/GenBank/DDBJ databases">
        <authorList>
            <person name="Hodson N. C."/>
            <person name="Mongue J. A."/>
            <person name="Jaron S. K."/>
        </authorList>
    </citation>
    <scope>NUCLEOTIDE SEQUENCE</scope>
</reference>
<dbReference type="PROSITE" id="PS50279">
    <property type="entry name" value="BPTI_KUNITZ_2"/>
    <property type="match status" value="1"/>
</dbReference>
<comment type="caution">
    <text evidence="6">The sequence shown here is derived from an EMBL/GenBank/DDBJ whole genome shotgun (WGS) entry which is preliminary data.</text>
</comment>
<feature type="domain" description="BPTI/Kunitz inhibitor" evidence="5">
    <location>
        <begin position="26"/>
        <end position="76"/>
    </location>
</feature>
<keyword evidence="1" id="KW-0646">Protease inhibitor</keyword>